<comment type="caution">
    <text evidence="5">The sequence shown here is derived from an EMBL/GenBank/DDBJ whole genome shotgun (WGS) entry which is preliminary data.</text>
</comment>
<keyword evidence="2 3" id="KW-0732">Signal</keyword>
<dbReference type="SUPFAM" id="SSF53822">
    <property type="entry name" value="Periplasmic binding protein-like I"/>
    <property type="match status" value="1"/>
</dbReference>
<dbReference type="Pfam" id="PF13458">
    <property type="entry name" value="Peripla_BP_6"/>
    <property type="match status" value="1"/>
</dbReference>
<dbReference type="RefSeq" id="WP_341398572.1">
    <property type="nucleotide sequence ID" value="NZ_JBBUTI010000005.1"/>
</dbReference>
<dbReference type="Gene3D" id="3.40.50.2300">
    <property type="match status" value="2"/>
</dbReference>
<proteinExistence type="inferred from homology"/>
<dbReference type="PANTHER" id="PTHR47235">
    <property type="entry name" value="BLR6548 PROTEIN"/>
    <property type="match status" value="1"/>
</dbReference>
<dbReference type="EMBL" id="JBBUTI010000005">
    <property type="protein sequence ID" value="MEK8046284.1"/>
    <property type="molecule type" value="Genomic_DNA"/>
</dbReference>
<evidence type="ECO:0000313" key="6">
    <source>
        <dbReference type="Proteomes" id="UP001379945"/>
    </source>
</evidence>
<organism evidence="5 6">
    <name type="scientific">Ideonella margarita</name>
    <dbReference type="NCBI Taxonomy" id="2984191"/>
    <lineage>
        <taxon>Bacteria</taxon>
        <taxon>Pseudomonadati</taxon>
        <taxon>Pseudomonadota</taxon>
        <taxon>Betaproteobacteria</taxon>
        <taxon>Burkholderiales</taxon>
        <taxon>Sphaerotilaceae</taxon>
        <taxon>Ideonella</taxon>
    </lineage>
</organism>
<protein>
    <submittedName>
        <fullName evidence="5">ABC transporter substrate-binding protein</fullName>
    </submittedName>
</protein>
<evidence type="ECO:0000259" key="4">
    <source>
        <dbReference type="Pfam" id="PF13458"/>
    </source>
</evidence>
<evidence type="ECO:0000256" key="3">
    <source>
        <dbReference type="SAM" id="SignalP"/>
    </source>
</evidence>
<accession>A0ABU9C345</accession>
<gene>
    <name evidence="5" type="ORF">AACH00_08020</name>
</gene>
<feature type="chain" id="PRO_5047260605" evidence="3">
    <location>
        <begin position="27"/>
        <end position="392"/>
    </location>
</feature>
<dbReference type="InterPro" id="IPR028082">
    <property type="entry name" value="Peripla_BP_I"/>
</dbReference>
<name>A0ABU9C345_9BURK</name>
<feature type="signal peptide" evidence="3">
    <location>
        <begin position="1"/>
        <end position="26"/>
    </location>
</feature>
<reference evidence="5 6" key="1">
    <citation type="submission" date="2024-04" db="EMBL/GenBank/DDBJ databases">
        <title>Novel species of the genus Ideonella isolated from streams.</title>
        <authorList>
            <person name="Lu H."/>
        </authorList>
    </citation>
    <scope>NUCLEOTIDE SEQUENCE [LARGE SCALE GENOMIC DNA]</scope>
    <source>
        <strain evidence="5 6">LYT19W</strain>
    </source>
</reference>
<dbReference type="PANTHER" id="PTHR47235:SF1">
    <property type="entry name" value="BLR6548 PROTEIN"/>
    <property type="match status" value="1"/>
</dbReference>
<comment type="similarity">
    <text evidence="1">Belongs to the leucine-binding protein family.</text>
</comment>
<evidence type="ECO:0000256" key="1">
    <source>
        <dbReference type="ARBA" id="ARBA00010062"/>
    </source>
</evidence>
<dbReference type="Proteomes" id="UP001379945">
    <property type="component" value="Unassembled WGS sequence"/>
</dbReference>
<keyword evidence="6" id="KW-1185">Reference proteome</keyword>
<evidence type="ECO:0000313" key="5">
    <source>
        <dbReference type="EMBL" id="MEK8046284.1"/>
    </source>
</evidence>
<evidence type="ECO:0000256" key="2">
    <source>
        <dbReference type="ARBA" id="ARBA00022729"/>
    </source>
</evidence>
<sequence>MRTPPLRHGRLLACLLLAALCGVAQAQASAARPIKVGALSALSGPTAFPEAPRAAKAYFDAVNAAGGVHGRRIEYLSLDEMPDLASAARAAERLLSDPEVVALAGGSGLLDCAANAQRYAAADLMVLQGASVAPQCFSTSHIVPVNNGPYTGLASALLFARQQLGSPQPCIAMLDLPGMRAGYQQALDQLARQTGQVSPPLRAVGLQDDPREALREFERQGCRSIVFTGHEAAVPAWLQAARSLGLRDRQWLFLTPAYTSALARSLPTDLGPVYVMAEFEPWSGSSLPLLDWKRLMRQAGLPASSLSQGGYLAAQHLVKVLMGLKGPITRASVSEALRQHPPLSHPMLGMPLAIGRAGAHNPNRSALPMQLIDGAWRVAATQWIQVPASASP</sequence>
<dbReference type="InterPro" id="IPR028081">
    <property type="entry name" value="Leu-bd"/>
</dbReference>
<feature type="domain" description="Leucine-binding protein" evidence="4">
    <location>
        <begin position="33"/>
        <end position="372"/>
    </location>
</feature>